<proteinExistence type="predicted"/>
<organism evidence="1 2">
    <name type="scientific">Pelagibacterium luteolum</name>
    <dbReference type="NCBI Taxonomy" id="440168"/>
    <lineage>
        <taxon>Bacteria</taxon>
        <taxon>Pseudomonadati</taxon>
        <taxon>Pseudomonadota</taxon>
        <taxon>Alphaproteobacteria</taxon>
        <taxon>Hyphomicrobiales</taxon>
        <taxon>Devosiaceae</taxon>
        <taxon>Pelagibacterium</taxon>
    </lineage>
</organism>
<keyword evidence="2" id="KW-1185">Reference proteome</keyword>
<dbReference type="RefSeq" id="WP_090597778.1">
    <property type="nucleotide sequence ID" value="NZ_FNCS01000013.1"/>
</dbReference>
<dbReference type="OrthoDB" id="242138at2"/>
<dbReference type="InterPro" id="IPR041638">
    <property type="entry name" value="BaeRF_family11"/>
</dbReference>
<accession>A0A1G7YBN2</accession>
<sequence>MLYIDTPTLQQFKKLNSERARACVSIYLPTTPLTQDIDASRIELGNLVKNAMSQLEELSLDKGEIAAIGEEFDDLLEDDEFWRFQAHSLAIFATPTKIRTFRLANKLNATVEVADRFLLKPLLRAITFPHDALVLALSENAVRLVEVFPDLPPQEIKVPGMPSDAASANNRSTINDRSAKRRITGSEGQKVLLANYARQVDAALRPVLSGRDLPLILAATQPLDSIFRSVTSITSLADETITDTNDRSTDSEIATSAQKVLDGIYASQIEEFNATFEARKGASRTTTDISDAARAATFGAIETLLVDFDEVVHGTIDEESGAVTFADEGPHTFGVVDEIMSRALASGATVLAVRKPDLPHDASLAATLRYPI</sequence>
<evidence type="ECO:0000313" key="2">
    <source>
        <dbReference type="Proteomes" id="UP000199495"/>
    </source>
</evidence>
<dbReference type="AlphaFoldDB" id="A0A1G7YBN2"/>
<dbReference type="Pfam" id="PF18855">
    <property type="entry name" value="baeRF_family11"/>
    <property type="match status" value="1"/>
</dbReference>
<gene>
    <name evidence="1" type="ORF">SAMN04487974_11339</name>
</gene>
<dbReference type="STRING" id="440168.SAMN04487974_11339"/>
<dbReference type="EMBL" id="FNCS01000013">
    <property type="protein sequence ID" value="SDG93922.1"/>
    <property type="molecule type" value="Genomic_DNA"/>
</dbReference>
<evidence type="ECO:0000313" key="1">
    <source>
        <dbReference type="EMBL" id="SDG93922.1"/>
    </source>
</evidence>
<dbReference type="Proteomes" id="UP000199495">
    <property type="component" value="Unassembled WGS sequence"/>
</dbReference>
<protein>
    <submittedName>
        <fullName evidence="1">Uncharacterized protein</fullName>
    </submittedName>
</protein>
<reference evidence="1 2" key="1">
    <citation type="submission" date="2016-10" db="EMBL/GenBank/DDBJ databases">
        <authorList>
            <person name="de Groot N.N."/>
        </authorList>
    </citation>
    <scope>NUCLEOTIDE SEQUENCE [LARGE SCALE GENOMIC DNA]</scope>
    <source>
        <strain evidence="1 2">CGMCC 1.10267</strain>
    </source>
</reference>
<name>A0A1G7YBN2_9HYPH</name>